<keyword evidence="4" id="KW-0234">DNA repair</keyword>
<dbReference type="EMBL" id="VJVV01000012">
    <property type="protein sequence ID" value="TRO79100.1"/>
    <property type="molecule type" value="Genomic_DNA"/>
</dbReference>
<dbReference type="PROSITE" id="PS50173">
    <property type="entry name" value="UMUC"/>
    <property type="match status" value="1"/>
</dbReference>
<evidence type="ECO:0000259" key="6">
    <source>
        <dbReference type="PROSITE" id="PS50173"/>
    </source>
</evidence>
<dbReference type="Pfam" id="PF11799">
    <property type="entry name" value="IMS_C"/>
    <property type="match status" value="1"/>
</dbReference>
<dbReference type="CDD" id="cd01700">
    <property type="entry name" value="PolY_Pol_V_umuC"/>
    <property type="match status" value="1"/>
</dbReference>
<dbReference type="PANTHER" id="PTHR11076:SF34">
    <property type="entry name" value="PROTEIN UMUC"/>
    <property type="match status" value="1"/>
</dbReference>
<evidence type="ECO:0000256" key="1">
    <source>
        <dbReference type="ARBA" id="ARBA00010945"/>
    </source>
</evidence>
<dbReference type="GO" id="GO:0009432">
    <property type="term" value="P:SOS response"/>
    <property type="evidence" value="ECO:0007669"/>
    <property type="project" value="UniProtKB-KW"/>
</dbReference>
<evidence type="ECO:0000256" key="2">
    <source>
        <dbReference type="ARBA" id="ARBA00022763"/>
    </source>
</evidence>
<evidence type="ECO:0000313" key="8">
    <source>
        <dbReference type="Proteomes" id="UP000317155"/>
    </source>
</evidence>
<dbReference type="GO" id="GO:0003887">
    <property type="term" value="F:DNA-directed DNA polymerase activity"/>
    <property type="evidence" value="ECO:0007669"/>
    <property type="project" value="TreeGrafter"/>
</dbReference>
<dbReference type="InterPro" id="IPR043128">
    <property type="entry name" value="Rev_trsase/Diguanyl_cyclase"/>
</dbReference>
<dbReference type="PANTHER" id="PTHR11076">
    <property type="entry name" value="DNA REPAIR POLYMERASE UMUC / TRANSFERASE FAMILY MEMBER"/>
    <property type="match status" value="1"/>
</dbReference>
<dbReference type="NCBIfam" id="NF002955">
    <property type="entry name" value="PRK03609.1"/>
    <property type="match status" value="1"/>
</dbReference>
<dbReference type="OrthoDB" id="9808813at2"/>
<dbReference type="SUPFAM" id="SSF56672">
    <property type="entry name" value="DNA/RNA polymerases"/>
    <property type="match status" value="1"/>
</dbReference>
<dbReference type="GO" id="GO:0003684">
    <property type="term" value="F:damaged DNA binding"/>
    <property type="evidence" value="ECO:0007669"/>
    <property type="project" value="InterPro"/>
</dbReference>
<dbReference type="RefSeq" id="WP_092053968.1">
    <property type="nucleotide sequence ID" value="NZ_FOJJ01000004.1"/>
</dbReference>
<dbReference type="GO" id="GO:0006281">
    <property type="term" value="P:DNA repair"/>
    <property type="evidence" value="ECO:0007669"/>
    <property type="project" value="UniProtKB-KW"/>
</dbReference>
<dbReference type="AlphaFoldDB" id="A0A550J788"/>
<dbReference type="GO" id="GO:0005829">
    <property type="term" value="C:cytosol"/>
    <property type="evidence" value="ECO:0007669"/>
    <property type="project" value="TreeGrafter"/>
</dbReference>
<dbReference type="Gene3D" id="3.40.1170.60">
    <property type="match status" value="1"/>
</dbReference>
<dbReference type="Gene3D" id="1.10.150.20">
    <property type="entry name" value="5' to 3' exonuclease, C-terminal subdomain"/>
    <property type="match status" value="1"/>
</dbReference>
<dbReference type="InterPro" id="IPR050116">
    <property type="entry name" value="DNA_polymerase-Y"/>
</dbReference>
<keyword evidence="5" id="KW-0742">SOS response</keyword>
<keyword evidence="3" id="KW-0741">SOS mutagenesis</keyword>
<keyword evidence="2" id="KW-0227">DNA damage</keyword>
<dbReference type="InterPro" id="IPR043502">
    <property type="entry name" value="DNA/RNA_pol_sf"/>
</dbReference>
<feature type="domain" description="UmuC" evidence="6">
    <location>
        <begin position="3"/>
        <end position="188"/>
    </location>
</feature>
<evidence type="ECO:0000256" key="3">
    <source>
        <dbReference type="ARBA" id="ARBA00023199"/>
    </source>
</evidence>
<gene>
    <name evidence="7" type="ORF">FL622_14035</name>
</gene>
<comment type="similarity">
    <text evidence="1">Belongs to the DNA polymerase type-Y family.</text>
</comment>
<dbReference type="Pfam" id="PF13438">
    <property type="entry name" value="DUF4113"/>
    <property type="match status" value="1"/>
</dbReference>
<dbReference type="InterPro" id="IPR025188">
    <property type="entry name" value="DUF4113"/>
</dbReference>
<accession>A0A550J788</accession>
<reference evidence="7 8" key="1">
    <citation type="submission" date="2019-07" db="EMBL/GenBank/DDBJ databases">
        <title>Insights of Desulfuromonas acetexigens electromicrobiology.</title>
        <authorList>
            <person name="Katuri K."/>
            <person name="Sapireddy V."/>
            <person name="Shaw D.R."/>
            <person name="Saikaly P."/>
        </authorList>
    </citation>
    <scope>NUCLEOTIDE SEQUENCE [LARGE SCALE GENOMIC DNA]</scope>
    <source>
        <strain evidence="7 8">2873</strain>
    </source>
</reference>
<protein>
    <submittedName>
        <fullName evidence="7">Y-family DNA polymerase</fullName>
    </submittedName>
</protein>
<proteinExistence type="inferred from homology"/>
<sequence length="424" mass="45765">MSLALIDCNNFYASCEQLFQPRLIGKPVVVLSNNDGCVIARSAEAKALGIPMAAPWHTLTALARRHGIVALSSNYALYGDLSARVMKILSTFSPTQEVYSIDECFLDLAGAQPTPGACGRIIRDEVRRLVGISVGVGLGPTKTLAKFANHCAKKRPEFSGACALGELSPAEIDGLLAWAPVSEVWGVGGRLTARLQALGIHTALDLKRAAPGHIRKAFGITLERTLRELNGELCYPLAAGPAARRQILSSRSFGQLLTEFAPLEEAVTAYATRAAEKLRRQGLVAGSVGVFVQTNPFRTDLPQYHASRHFPLEPTADTRLLAQAALQGLRVIYRPGFAYQKAGVILTELLPKELRQPTLFEDGAALAGSQALMAAMDQINRAYGRGTVKLGAEGSDPRWAMRAERRTPRYTTHLEELAVAKAVD</sequence>
<organism evidence="7 8">
    <name type="scientific">Trichloromonas acetexigens</name>
    <dbReference type="NCBI Taxonomy" id="38815"/>
    <lineage>
        <taxon>Bacteria</taxon>
        <taxon>Pseudomonadati</taxon>
        <taxon>Thermodesulfobacteriota</taxon>
        <taxon>Desulfuromonadia</taxon>
        <taxon>Desulfuromonadales</taxon>
        <taxon>Trichloromonadaceae</taxon>
        <taxon>Trichloromonas</taxon>
    </lineage>
</organism>
<dbReference type="Gene3D" id="3.30.70.270">
    <property type="match status" value="1"/>
</dbReference>
<dbReference type="InterPro" id="IPR001126">
    <property type="entry name" value="UmuC"/>
</dbReference>
<evidence type="ECO:0000313" key="7">
    <source>
        <dbReference type="EMBL" id="TRO79100.1"/>
    </source>
</evidence>
<dbReference type="GO" id="GO:0042276">
    <property type="term" value="P:error-prone translesion synthesis"/>
    <property type="evidence" value="ECO:0007669"/>
    <property type="project" value="TreeGrafter"/>
</dbReference>
<keyword evidence="8" id="KW-1185">Reference proteome</keyword>
<comment type="caution">
    <text evidence="7">The sequence shown here is derived from an EMBL/GenBank/DDBJ whole genome shotgun (WGS) entry which is preliminary data.</text>
</comment>
<dbReference type="Pfam" id="PF00817">
    <property type="entry name" value="IMS"/>
    <property type="match status" value="1"/>
</dbReference>
<evidence type="ECO:0000256" key="5">
    <source>
        <dbReference type="ARBA" id="ARBA00023236"/>
    </source>
</evidence>
<name>A0A550J788_9BACT</name>
<dbReference type="Proteomes" id="UP000317155">
    <property type="component" value="Unassembled WGS sequence"/>
</dbReference>
<dbReference type="InterPro" id="IPR017961">
    <property type="entry name" value="DNA_pol_Y-fam_little_finger"/>
</dbReference>
<evidence type="ECO:0000256" key="4">
    <source>
        <dbReference type="ARBA" id="ARBA00023204"/>
    </source>
</evidence>